<gene>
    <name evidence="7" type="ORF">H8E80_03875</name>
</gene>
<evidence type="ECO:0000256" key="5">
    <source>
        <dbReference type="PIRNR" id="PIRNR000477"/>
    </source>
</evidence>
<dbReference type="PIRSF" id="PIRSF000477">
    <property type="entry name" value="PurNPase"/>
    <property type="match status" value="1"/>
</dbReference>
<dbReference type="CDD" id="cd09009">
    <property type="entry name" value="PNP-EcPNPII_like"/>
    <property type="match status" value="1"/>
</dbReference>
<dbReference type="NCBIfam" id="TIGR01700">
    <property type="entry name" value="PNPH"/>
    <property type="match status" value="1"/>
</dbReference>
<feature type="domain" description="Nucleoside phosphorylase" evidence="6">
    <location>
        <begin position="25"/>
        <end position="271"/>
    </location>
</feature>
<keyword evidence="3 5" id="KW-0328">Glycosyltransferase</keyword>
<evidence type="ECO:0000256" key="4">
    <source>
        <dbReference type="ARBA" id="ARBA00022679"/>
    </source>
</evidence>
<dbReference type="EMBL" id="JACNLL010000037">
    <property type="protein sequence ID" value="MBC8199171.1"/>
    <property type="molecule type" value="Genomic_DNA"/>
</dbReference>
<keyword evidence="4 5" id="KW-0808">Transferase</keyword>
<dbReference type="NCBIfam" id="TIGR01697">
    <property type="entry name" value="PNPH-PUNA-XAPA"/>
    <property type="match status" value="1"/>
</dbReference>
<organism evidence="7 8">
    <name type="scientific">Candidatus Desulfaltia bathyphila</name>
    <dbReference type="NCBI Taxonomy" id="2841697"/>
    <lineage>
        <taxon>Bacteria</taxon>
        <taxon>Pseudomonadati</taxon>
        <taxon>Thermodesulfobacteriota</taxon>
        <taxon>Desulfobacteria</taxon>
        <taxon>Desulfobacterales</taxon>
        <taxon>Desulfobacterales incertae sedis</taxon>
        <taxon>Candidatus Desulfaltia</taxon>
    </lineage>
</organism>
<dbReference type="UniPathway" id="UPA00606"/>
<dbReference type="Gene3D" id="3.40.50.1580">
    <property type="entry name" value="Nucleoside phosphorylase domain"/>
    <property type="match status" value="1"/>
</dbReference>
<evidence type="ECO:0000313" key="8">
    <source>
        <dbReference type="Proteomes" id="UP000603545"/>
    </source>
</evidence>
<protein>
    <recommendedName>
        <fullName evidence="5">Purine nucleoside phosphorylase</fullName>
        <ecNumber evidence="5">2.4.2.1</ecNumber>
    </recommendedName>
    <alternativeName>
        <fullName evidence="5">Inosine-guanosine phosphorylase</fullName>
    </alternativeName>
</protein>
<comment type="caution">
    <text evidence="7">The sequence shown here is derived from an EMBL/GenBank/DDBJ whole genome shotgun (WGS) entry which is preliminary data.</text>
</comment>
<evidence type="ECO:0000256" key="2">
    <source>
        <dbReference type="ARBA" id="ARBA00006751"/>
    </source>
</evidence>
<comment type="pathway">
    <text evidence="1 5">Purine metabolism; purine nucleoside salvage.</text>
</comment>
<dbReference type="SUPFAM" id="SSF53167">
    <property type="entry name" value="Purine and uridine phosphorylases"/>
    <property type="match status" value="1"/>
</dbReference>
<dbReference type="InterPro" id="IPR000845">
    <property type="entry name" value="Nucleoside_phosphorylase_d"/>
</dbReference>
<dbReference type="Pfam" id="PF01048">
    <property type="entry name" value="PNP_UDP_1"/>
    <property type="match status" value="1"/>
</dbReference>
<accession>A0A8J6T9Z7</accession>
<dbReference type="EC" id="2.4.2.1" evidence="5"/>
<evidence type="ECO:0000256" key="3">
    <source>
        <dbReference type="ARBA" id="ARBA00022676"/>
    </source>
</evidence>
<dbReference type="GO" id="GO:0004731">
    <property type="term" value="F:purine-nucleoside phosphorylase activity"/>
    <property type="evidence" value="ECO:0007669"/>
    <property type="project" value="UniProtKB-EC"/>
</dbReference>
<dbReference type="PANTHER" id="PTHR11904:SF9">
    <property type="entry name" value="PURINE NUCLEOSIDE PHOSPHORYLASE-RELATED"/>
    <property type="match status" value="1"/>
</dbReference>
<dbReference type="AlphaFoldDB" id="A0A8J6T9Z7"/>
<dbReference type="GO" id="GO:0009116">
    <property type="term" value="P:nucleoside metabolic process"/>
    <property type="evidence" value="ECO:0007669"/>
    <property type="project" value="InterPro"/>
</dbReference>
<evidence type="ECO:0000313" key="7">
    <source>
        <dbReference type="EMBL" id="MBC8199171.1"/>
    </source>
</evidence>
<comment type="function">
    <text evidence="5">The purine nucleoside phosphorylases catalyze the phosphorolytic breakdown of the N-glycosidic bond in the beta-(deoxy)ribonucleoside molecules, with the formation of the corresponding free purine bases and pentose-1-phosphate.</text>
</comment>
<dbReference type="GO" id="GO:0005737">
    <property type="term" value="C:cytoplasm"/>
    <property type="evidence" value="ECO:0007669"/>
    <property type="project" value="TreeGrafter"/>
</dbReference>
<reference evidence="7 8" key="1">
    <citation type="submission" date="2020-08" db="EMBL/GenBank/DDBJ databases">
        <title>Bridging the membrane lipid divide: bacteria of the FCB group superphylum have the potential to synthesize archaeal ether lipids.</title>
        <authorList>
            <person name="Villanueva L."/>
            <person name="Von Meijenfeldt F.A.B."/>
            <person name="Westbye A.B."/>
            <person name="Yadav S."/>
            <person name="Hopmans E.C."/>
            <person name="Dutilh B.E."/>
            <person name="Sinninghe Damste J.S."/>
        </authorList>
    </citation>
    <scope>NUCLEOTIDE SEQUENCE [LARGE SCALE GENOMIC DNA]</scope>
    <source>
        <strain evidence="7">NIOZ-UU82</strain>
    </source>
</reference>
<dbReference type="InterPro" id="IPR035994">
    <property type="entry name" value="Nucleoside_phosphorylase_sf"/>
</dbReference>
<proteinExistence type="inferred from homology"/>
<dbReference type="Proteomes" id="UP000603545">
    <property type="component" value="Unassembled WGS sequence"/>
</dbReference>
<evidence type="ECO:0000256" key="1">
    <source>
        <dbReference type="ARBA" id="ARBA00005058"/>
    </source>
</evidence>
<evidence type="ECO:0000259" key="6">
    <source>
        <dbReference type="Pfam" id="PF01048"/>
    </source>
</evidence>
<dbReference type="InterPro" id="IPR011270">
    <property type="entry name" value="Pur_Nuc_Pase_Ino/Guo-sp"/>
</dbReference>
<name>A0A8J6T9Z7_9BACT</name>
<comment type="similarity">
    <text evidence="2 5">Belongs to the PNP/MTAP phosphorylase family.</text>
</comment>
<dbReference type="PANTHER" id="PTHR11904">
    <property type="entry name" value="METHYLTHIOADENOSINE/PURINE NUCLEOSIDE PHOSPHORYLASE"/>
    <property type="match status" value="1"/>
</dbReference>
<dbReference type="InterPro" id="IPR011268">
    <property type="entry name" value="Purine_phosphorylase"/>
</dbReference>
<dbReference type="NCBIfam" id="NF006054">
    <property type="entry name" value="PRK08202.1"/>
    <property type="match status" value="1"/>
</dbReference>
<sequence>MKNYRQKAIETASFLKTCIKKPSEIGILTGTGHGKSAESLDTYASFEYKDIPHFPISTVESHFGRLLIGSMHSRQIIAMQGRLHLYEGYSPADITFPIRVMQELGVKTLILSNASGGLNPDFKAGDIMIITDHINLTGLNPLIGPNEDSWGVRFPDMTRAYDTNLASIAEKAGKDTEIPLEKGVYVGLKGPCLETPAEIRLLRSIGAEAVGFSTVHEVIVAVHAGMKVLGLSTITNVHNPEKPVETTMEEIIAVAKESSLKLASIVNNVIENIT</sequence>